<evidence type="ECO:0000313" key="7">
    <source>
        <dbReference type="EMBL" id="KPI88837.1"/>
    </source>
</evidence>
<feature type="compositionally biased region" description="Polar residues" evidence="5">
    <location>
        <begin position="279"/>
        <end position="293"/>
    </location>
</feature>
<dbReference type="SMART" id="SM00356">
    <property type="entry name" value="ZnF_C3H1"/>
    <property type="match status" value="1"/>
</dbReference>
<dbReference type="AlphaFoldDB" id="A0A0N0P7W6"/>
<dbReference type="Proteomes" id="UP000038009">
    <property type="component" value="Unassembled WGS sequence"/>
</dbReference>
<evidence type="ECO:0000256" key="1">
    <source>
        <dbReference type="ARBA" id="ARBA00022723"/>
    </source>
</evidence>
<feature type="compositionally biased region" description="Low complexity" evidence="5">
    <location>
        <begin position="10"/>
        <end position="25"/>
    </location>
</feature>
<feature type="zinc finger region" description="C3H1-type" evidence="4">
    <location>
        <begin position="107"/>
        <end position="134"/>
    </location>
</feature>
<sequence length="353" mass="36926">MTDSKEKIRTPSVSTSTLRLPSSPTAARGGASPCSPVSRQFAHSPYLSANIIIATEDLNAAEYECMMSRGKRRDGAAPGSPTSNLNESCNNTFSGSTTHKSSGGLSRANRNVCRHFVNGNCNRGSSCRFYHPGSIHHVITPSHPRTPTQRSLTPLADLALQEQLQAGAHSLTSPMQSQFLGPSVGMLSAGKCSSGLIRPVPRPVINSSAVSDISNLFNSPLGSPDKFHAQRILCDATGALVSTNLAAPALHNFSNDHQVNRSGGFSCANSFDRNFTSSRATSSLQLQESTMESTEGEAGDGSSTGVADSSAPSAPHSPTTPCAYGVPVHRVGVRTRVAPSPPLCPSGSFTASF</sequence>
<dbReference type="PROSITE" id="PS50103">
    <property type="entry name" value="ZF_C3H1"/>
    <property type="match status" value="1"/>
</dbReference>
<evidence type="ECO:0000259" key="6">
    <source>
        <dbReference type="PROSITE" id="PS50103"/>
    </source>
</evidence>
<evidence type="ECO:0000313" key="8">
    <source>
        <dbReference type="Proteomes" id="UP000038009"/>
    </source>
</evidence>
<feature type="region of interest" description="Disordered" evidence="5">
    <location>
        <begin position="71"/>
        <end position="106"/>
    </location>
</feature>
<proteinExistence type="predicted"/>
<accession>A0A0N0P7W6</accession>
<dbReference type="OrthoDB" id="263848at2759"/>
<evidence type="ECO:0000256" key="5">
    <source>
        <dbReference type="SAM" id="MobiDB-lite"/>
    </source>
</evidence>
<dbReference type="GO" id="GO:0008270">
    <property type="term" value="F:zinc ion binding"/>
    <property type="evidence" value="ECO:0007669"/>
    <property type="project" value="UniProtKB-KW"/>
</dbReference>
<dbReference type="Pfam" id="PF00642">
    <property type="entry name" value="zf-CCCH"/>
    <property type="match status" value="1"/>
</dbReference>
<gene>
    <name evidence="7" type="ORF">ABL78_2031</name>
</gene>
<keyword evidence="2 4" id="KW-0863">Zinc-finger</keyword>
<keyword evidence="8" id="KW-1185">Reference proteome</keyword>
<dbReference type="InterPro" id="IPR000571">
    <property type="entry name" value="Znf_CCCH"/>
</dbReference>
<dbReference type="EMBL" id="LJSK01000038">
    <property type="protein sequence ID" value="KPI88837.1"/>
    <property type="molecule type" value="Genomic_DNA"/>
</dbReference>
<dbReference type="SUPFAM" id="SSF90229">
    <property type="entry name" value="CCCH zinc finger"/>
    <property type="match status" value="1"/>
</dbReference>
<keyword evidence="3 4" id="KW-0862">Zinc</keyword>
<evidence type="ECO:0000256" key="3">
    <source>
        <dbReference type="ARBA" id="ARBA00022833"/>
    </source>
</evidence>
<comment type="caution">
    <text evidence="7">The sequence shown here is derived from an EMBL/GenBank/DDBJ whole genome shotgun (WGS) entry which is preliminary data.</text>
</comment>
<evidence type="ECO:0000256" key="4">
    <source>
        <dbReference type="PROSITE-ProRule" id="PRU00723"/>
    </source>
</evidence>
<feature type="compositionally biased region" description="Polar residues" evidence="5">
    <location>
        <begin position="80"/>
        <end position="104"/>
    </location>
</feature>
<dbReference type="Gene3D" id="3.30.1370.210">
    <property type="match status" value="1"/>
</dbReference>
<feature type="domain" description="C3H1-type" evidence="6">
    <location>
        <begin position="107"/>
        <end position="134"/>
    </location>
</feature>
<dbReference type="VEuPathDB" id="TriTrypDB:Lsey_0038_0080"/>
<name>A0A0N0P7W6_LEPSE</name>
<reference evidence="7 8" key="1">
    <citation type="journal article" date="2015" name="PLoS Pathog.">
        <title>Leptomonas seymouri: Adaptations to the Dixenous Life Cycle Analyzed by Genome Sequencing, Transcriptome Profiling and Co-infection with Leishmania donovani.</title>
        <authorList>
            <person name="Kraeva N."/>
            <person name="Butenko A."/>
            <person name="Hlavacova J."/>
            <person name="Kostygov A."/>
            <person name="Myskova J."/>
            <person name="Grybchuk D."/>
            <person name="Lestinova T."/>
            <person name="Votypka J."/>
            <person name="Volf P."/>
            <person name="Opperdoes F."/>
            <person name="Flegontov P."/>
            <person name="Lukes J."/>
            <person name="Yurchenko V."/>
        </authorList>
    </citation>
    <scope>NUCLEOTIDE SEQUENCE [LARGE SCALE GENOMIC DNA]</scope>
    <source>
        <strain evidence="7 8">ATCC 30220</strain>
    </source>
</reference>
<evidence type="ECO:0000256" key="2">
    <source>
        <dbReference type="ARBA" id="ARBA00022771"/>
    </source>
</evidence>
<dbReference type="InterPro" id="IPR036855">
    <property type="entry name" value="Znf_CCCH_sf"/>
</dbReference>
<feature type="region of interest" description="Disordered" evidence="5">
    <location>
        <begin position="279"/>
        <end position="322"/>
    </location>
</feature>
<feature type="compositionally biased region" description="Low complexity" evidence="5">
    <location>
        <begin position="307"/>
        <end position="322"/>
    </location>
</feature>
<organism evidence="7 8">
    <name type="scientific">Leptomonas seymouri</name>
    <dbReference type="NCBI Taxonomy" id="5684"/>
    <lineage>
        <taxon>Eukaryota</taxon>
        <taxon>Discoba</taxon>
        <taxon>Euglenozoa</taxon>
        <taxon>Kinetoplastea</taxon>
        <taxon>Metakinetoplastina</taxon>
        <taxon>Trypanosomatida</taxon>
        <taxon>Trypanosomatidae</taxon>
        <taxon>Leishmaniinae</taxon>
        <taxon>Leptomonas</taxon>
    </lineage>
</organism>
<protein>
    <recommendedName>
        <fullName evidence="6">C3H1-type domain-containing protein</fullName>
    </recommendedName>
</protein>
<keyword evidence="1 4" id="KW-0479">Metal-binding</keyword>
<feature type="region of interest" description="Disordered" evidence="5">
    <location>
        <begin position="1"/>
        <end position="36"/>
    </location>
</feature>